<proteinExistence type="predicted"/>
<reference evidence="1 2" key="1">
    <citation type="journal article" date="2021" name="J. Hered.">
        <title>A chromosome-level genome assembly of the parasitoid wasp, Cotesia glomerata (Hymenoptera: Braconidae).</title>
        <authorList>
            <person name="Pinto B.J."/>
            <person name="Weis J.J."/>
            <person name="Gamble T."/>
            <person name="Ode P.J."/>
            <person name="Paul R."/>
            <person name="Zaspel J.M."/>
        </authorList>
    </citation>
    <scope>NUCLEOTIDE SEQUENCE [LARGE SCALE GENOMIC DNA]</scope>
    <source>
        <strain evidence="1">CgM1</strain>
    </source>
</reference>
<dbReference type="EMBL" id="JAHXZJ010001119">
    <property type="protein sequence ID" value="KAH0553523.1"/>
    <property type="molecule type" value="Genomic_DNA"/>
</dbReference>
<evidence type="ECO:0000313" key="2">
    <source>
        <dbReference type="Proteomes" id="UP000826195"/>
    </source>
</evidence>
<gene>
    <name evidence="1" type="ORF">KQX54_001921</name>
</gene>
<keyword evidence="2" id="KW-1185">Reference proteome</keyword>
<protein>
    <submittedName>
        <fullName evidence="1">Uncharacterized protein</fullName>
    </submittedName>
</protein>
<accession>A0AAV7IIU6</accession>
<evidence type="ECO:0000313" key="1">
    <source>
        <dbReference type="EMBL" id="KAH0553523.1"/>
    </source>
</evidence>
<organism evidence="1 2">
    <name type="scientific">Cotesia glomerata</name>
    <name type="common">Lepidopteran parasitic wasp</name>
    <name type="synonym">Apanteles glomeratus</name>
    <dbReference type="NCBI Taxonomy" id="32391"/>
    <lineage>
        <taxon>Eukaryota</taxon>
        <taxon>Metazoa</taxon>
        <taxon>Ecdysozoa</taxon>
        <taxon>Arthropoda</taxon>
        <taxon>Hexapoda</taxon>
        <taxon>Insecta</taxon>
        <taxon>Pterygota</taxon>
        <taxon>Neoptera</taxon>
        <taxon>Endopterygota</taxon>
        <taxon>Hymenoptera</taxon>
        <taxon>Apocrita</taxon>
        <taxon>Ichneumonoidea</taxon>
        <taxon>Braconidae</taxon>
        <taxon>Microgastrinae</taxon>
        <taxon>Cotesia</taxon>
    </lineage>
</organism>
<comment type="caution">
    <text evidence="1">The sequence shown here is derived from an EMBL/GenBank/DDBJ whole genome shotgun (WGS) entry which is preliminary data.</text>
</comment>
<dbReference type="Proteomes" id="UP000826195">
    <property type="component" value="Unassembled WGS sequence"/>
</dbReference>
<name>A0AAV7IIU6_COTGL</name>
<dbReference type="AlphaFoldDB" id="A0AAV7IIU6"/>
<sequence>MLVSLVRYLLEDRPVFYLSSEAPRDVIFLKPGLLRLTTAMDTALVFLTSDLGLGFIEVMASRLSNWSRLDLSDGIIGEMPSNGAQARLRTNKYGNSGSRCGNIQLPDRYIIPTAGPLYIMMVSCVSIKRKRGYLRYKLTIIEGKGQEWGRAEVIDINAASDLIDWAIGRQ</sequence>